<gene>
    <name evidence="2" type="ORF">OCV57_03830</name>
</gene>
<keyword evidence="3" id="KW-1185">Reference proteome</keyword>
<feature type="chain" id="PRO_5042078298" evidence="1">
    <location>
        <begin position="21"/>
        <end position="310"/>
    </location>
</feature>
<proteinExistence type="predicted"/>
<keyword evidence="1" id="KW-0732">Signal</keyword>
<dbReference type="AlphaFoldDB" id="A0AAE3LJV4"/>
<organism evidence="2 3">
    <name type="scientific">Hominimerdicola aceti</name>
    <dbReference type="NCBI Taxonomy" id="2981726"/>
    <lineage>
        <taxon>Bacteria</taxon>
        <taxon>Bacillati</taxon>
        <taxon>Bacillota</taxon>
        <taxon>Clostridia</taxon>
        <taxon>Eubacteriales</taxon>
        <taxon>Oscillospiraceae</taxon>
        <taxon>Hominimerdicola</taxon>
    </lineage>
</organism>
<feature type="signal peptide" evidence="1">
    <location>
        <begin position="1"/>
        <end position="20"/>
    </location>
</feature>
<reference evidence="2 3" key="1">
    <citation type="journal article" date="2021" name="ISME Commun">
        <title>Automated analysis of genomic sequences facilitates high-throughput and comprehensive description of bacteria.</title>
        <authorList>
            <person name="Hitch T.C.A."/>
        </authorList>
    </citation>
    <scope>NUCLEOTIDE SEQUENCE [LARGE SCALE GENOMIC DNA]</scope>
    <source>
        <strain evidence="2 3">Sanger_31</strain>
    </source>
</reference>
<sequence length="310" mass="34954">MHKKIICGALSAAMFLTLFSACGRSEESVVNTKNSSFIEQEEVVDSPAKIFFSAWNGSEITADTAREHGMIFMDSSEESDMRWAEFCECVKSGTEAEITVCTSTQVIHAESSLEGDSGVLTIESEDFSEGSMKLFSKKLSADSLYSVCENGLTVYYAGSNKLYQTENVTSELTDVPFEQKIYKCSSEANMTFPYQKMFSNYDDFSEYYLKYNGELQIQEMKKDMEAFENEGGFNNHVIFLKGELSGYEHIDYKAVRAVKDKDSLFIYVAKEIPENKAGATSKRQITVTVPSEYLDEISPKNIKWIVFTQE</sequence>
<evidence type="ECO:0000313" key="2">
    <source>
        <dbReference type="EMBL" id="MCU6705057.1"/>
    </source>
</evidence>
<name>A0AAE3LJV4_9FIRM</name>
<evidence type="ECO:0000313" key="3">
    <source>
        <dbReference type="Proteomes" id="UP001208131"/>
    </source>
</evidence>
<dbReference type="RefSeq" id="WP_117857510.1">
    <property type="nucleotide sequence ID" value="NZ_JAOQJZ010000003.1"/>
</dbReference>
<accession>A0AAE3LJV4</accession>
<protein>
    <submittedName>
        <fullName evidence="2">Uncharacterized protein</fullName>
    </submittedName>
</protein>
<dbReference type="PROSITE" id="PS51257">
    <property type="entry name" value="PROKAR_LIPOPROTEIN"/>
    <property type="match status" value="1"/>
</dbReference>
<comment type="caution">
    <text evidence="2">The sequence shown here is derived from an EMBL/GenBank/DDBJ whole genome shotgun (WGS) entry which is preliminary data.</text>
</comment>
<evidence type="ECO:0000256" key="1">
    <source>
        <dbReference type="SAM" id="SignalP"/>
    </source>
</evidence>
<dbReference type="EMBL" id="JAOQJZ010000003">
    <property type="protein sequence ID" value="MCU6705057.1"/>
    <property type="molecule type" value="Genomic_DNA"/>
</dbReference>
<dbReference type="Proteomes" id="UP001208131">
    <property type="component" value="Unassembled WGS sequence"/>
</dbReference>